<dbReference type="Gene3D" id="3.100.10.10">
    <property type="match status" value="1"/>
</dbReference>
<evidence type="ECO:0000313" key="2">
    <source>
        <dbReference type="Proteomes" id="UP000005239"/>
    </source>
</evidence>
<organism evidence="1 2">
    <name type="scientific">Pristionchus pacificus</name>
    <name type="common">Parasitic nematode worm</name>
    <dbReference type="NCBI Taxonomy" id="54126"/>
    <lineage>
        <taxon>Eukaryota</taxon>
        <taxon>Metazoa</taxon>
        <taxon>Ecdysozoa</taxon>
        <taxon>Nematoda</taxon>
        <taxon>Chromadorea</taxon>
        <taxon>Rhabditida</taxon>
        <taxon>Rhabditina</taxon>
        <taxon>Diplogasteromorpha</taxon>
        <taxon>Diplogasteroidea</taxon>
        <taxon>Neodiplogasteridae</taxon>
        <taxon>Pristionchus</taxon>
    </lineage>
</organism>
<evidence type="ECO:0000313" key="1">
    <source>
        <dbReference type="EnsemblMetazoa" id="PPA36036.1"/>
    </source>
</evidence>
<dbReference type="PANTHER" id="PTHR45830">
    <property type="entry name" value="SERPENTINE RECEPTOR, CLASS I"/>
    <property type="match status" value="1"/>
</dbReference>
<reference evidence="1" key="2">
    <citation type="submission" date="2022-06" db="UniProtKB">
        <authorList>
            <consortium name="EnsemblMetazoa"/>
        </authorList>
    </citation>
    <scope>IDENTIFICATION</scope>
    <source>
        <strain evidence="1">PS312</strain>
    </source>
</reference>
<dbReference type="AlphaFoldDB" id="A0A2A6BP18"/>
<name>A0A2A6BP18_PRIPA</name>
<dbReference type="Proteomes" id="UP000005239">
    <property type="component" value="Unassembled WGS sequence"/>
</dbReference>
<sequence length="767" mass="88194">MKRRRPELRTLVPFETIKCEMSNFTSEFTQSQLVAAHNVLLYANVAGFSYFGRDHENAVKLMEEEPLLIWLKSRGGTLFLFGPPGDAQYFKWELFFLAFSILLITPFLCFFTVDAMINIAQTTSRFQSGLTQKMARRMFHIFLIQCLGAFICYIVPLVVMLSFMIIDASTVHGWICATLRIALLALFPTLFSINGPQTCIFFIFKNPTYRKSELSRDHEGPSGTVRDEAPKLLSGYTQARRMFRIFLVQGTGEFSTYVVPLMFMVSSMFIEPPTTCGWTCAYTRTFLLDCGNLSGAELFRREIAKRVAKNFPHPAVWQRSDRLDEAYAPPANFLEIEDRRLLVNVKAKFFSHSAVQKIKATGEACVLVAIGTITCVGKLSFEKCRDQHVHKIIIDDNKRGRLQNCVCFVGSRIWTASLFGRKMAMNSLLHYGLEFDRDHLIDFSMQIVFRFQFYLPIFALFTWHPLMQYLLIFDNKAMKKNLKVLFIFYHLALFINEWSFSMALRLYPIHPYAALYCEGPLCRGGLDKPILPPIEKVSKYFLSRLYTYPDYCLMSRRLKRFRVHSPEHRNPSHFAANGQQTENIDKYPDLAWLTQRGGTIFMFGPPGAPQYLKYELIWLGVSLCIIAPFIAYIVVDAMICYSKLSSNFLSGYTKAMATRIYRIFLVQCATSIIFFDLPLTFLAIFMIIDPPIPGPVYALGRVGILTLFNLNSHQFCIYFISNNPTYRKVIARKARLFAQRIFHTKSEHQGSTTCTTMQSNSTRLETI</sequence>
<gene>
    <name evidence="1" type="primary">WBGene00274405</name>
</gene>
<proteinExistence type="predicted"/>
<accession>A0A2A6BP18</accession>
<accession>A0A8R1UMP7</accession>
<keyword evidence="2" id="KW-1185">Reference proteome</keyword>
<dbReference type="EnsemblMetazoa" id="PPA36036.1">
    <property type="protein sequence ID" value="PPA36036.1"/>
    <property type="gene ID" value="WBGene00274405"/>
</dbReference>
<protein>
    <submittedName>
        <fullName evidence="1">Uncharacterized protein</fullName>
    </submittedName>
</protein>
<reference evidence="2" key="1">
    <citation type="journal article" date="2008" name="Nat. Genet.">
        <title>The Pristionchus pacificus genome provides a unique perspective on nematode lifestyle and parasitism.</title>
        <authorList>
            <person name="Dieterich C."/>
            <person name="Clifton S.W."/>
            <person name="Schuster L.N."/>
            <person name="Chinwalla A."/>
            <person name="Delehaunty K."/>
            <person name="Dinkelacker I."/>
            <person name="Fulton L."/>
            <person name="Fulton R."/>
            <person name="Godfrey J."/>
            <person name="Minx P."/>
            <person name="Mitreva M."/>
            <person name="Roeseler W."/>
            <person name="Tian H."/>
            <person name="Witte H."/>
            <person name="Yang S.P."/>
            <person name="Wilson R.K."/>
            <person name="Sommer R.J."/>
        </authorList>
    </citation>
    <scope>NUCLEOTIDE SEQUENCE [LARGE SCALE GENOMIC DNA]</scope>
    <source>
        <strain evidence="2">PS312</strain>
    </source>
</reference>
<dbReference type="PANTHER" id="PTHR45830:SF15">
    <property type="entry name" value="SERPENTINE RECEPTOR, CLASS I"/>
    <property type="match status" value="1"/>
</dbReference>